<protein>
    <submittedName>
        <fullName evidence="2">DUF58 domain-containing protein</fullName>
    </submittedName>
</protein>
<feature type="domain" description="DUF58" evidence="1">
    <location>
        <begin position="55"/>
        <end position="231"/>
    </location>
</feature>
<keyword evidence="3" id="KW-1185">Reference proteome</keyword>
<evidence type="ECO:0000259" key="1">
    <source>
        <dbReference type="Pfam" id="PF01882"/>
    </source>
</evidence>
<dbReference type="RefSeq" id="WP_199026210.1">
    <property type="nucleotide sequence ID" value="NZ_JAELVR010000013.1"/>
</dbReference>
<evidence type="ECO:0000313" key="3">
    <source>
        <dbReference type="Proteomes" id="UP000619079"/>
    </source>
</evidence>
<dbReference type="EMBL" id="JAELVR010000013">
    <property type="protein sequence ID" value="MBJ6373334.1"/>
    <property type="molecule type" value="Genomic_DNA"/>
</dbReference>
<evidence type="ECO:0000313" key="2">
    <source>
        <dbReference type="EMBL" id="MBJ6373334.1"/>
    </source>
</evidence>
<sequence>MSAAAGVGDGVSVTADSLIALRHGARRHLAEGGGTSALPGGFAISRRGNGQIIADSRLYMPGDELRHVDRGATARTGELHIRTYHEERDRVRFLIADFRPCMLWGMRRALRSVAAAEALAWLGWQTVDSGGRVGLLAITAGERVHVPSRGRVSGMLAVIGGLVRAHRVAIDAAPRGLADPPLDNSLTGLDKLVPRGSEVLLASSLDTPGADLDSVLGELSRHRNLRCLLVGDAGLDRLPAGSYPVVRADGGMMPLRYGGAAEAGAPQIEVLNDWPVAFLDAGSVMPEALRGTAA</sequence>
<organism evidence="2 3">
    <name type="scientific">Sedimentitalea arenosa</name>
    <dbReference type="NCBI Taxonomy" id="2798803"/>
    <lineage>
        <taxon>Bacteria</taxon>
        <taxon>Pseudomonadati</taxon>
        <taxon>Pseudomonadota</taxon>
        <taxon>Alphaproteobacteria</taxon>
        <taxon>Rhodobacterales</taxon>
        <taxon>Paracoccaceae</taxon>
        <taxon>Sedimentitalea</taxon>
    </lineage>
</organism>
<accession>A0A8J7JFE3</accession>
<dbReference type="Pfam" id="PF01882">
    <property type="entry name" value="DUF58"/>
    <property type="match status" value="1"/>
</dbReference>
<dbReference type="PANTHER" id="PTHR33608:SF12">
    <property type="entry name" value="DUF58 DOMAIN-CONTAINING PROTEIN"/>
    <property type="match status" value="1"/>
</dbReference>
<name>A0A8J7JFE3_9RHOB</name>
<dbReference type="AlphaFoldDB" id="A0A8J7JFE3"/>
<comment type="caution">
    <text evidence="2">The sequence shown here is derived from an EMBL/GenBank/DDBJ whole genome shotgun (WGS) entry which is preliminary data.</text>
</comment>
<proteinExistence type="predicted"/>
<dbReference type="Proteomes" id="UP000619079">
    <property type="component" value="Unassembled WGS sequence"/>
</dbReference>
<dbReference type="PANTHER" id="PTHR33608">
    <property type="entry name" value="BLL2464 PROTEIN"/>
    <property type="match status" value="1"/>
</dbReference>
<gene>
    <name evidence="2" type="ORF">JF290_17540</name>
</gene>
<reference evidence="2" key="1">
    <citation type="submission" date="2020-12" db="EMBL/GenBank/DDBJ databases">
        <title>Sedimentitalea sp. nov., isolated from sand in Incheon.</title>
        <authorList>
            <person name="Kim W."/>
        </authorList>
    </citation>
    <scope>NUCLEOTIDE SEQUENCE</scope>
    <source>
        <strain evidence="2">CAU 1593</strain>
    </source>
</reference>
<dbReference type="InterPro" id="IPR002881">
    <property type="entry name" value="DUF58"/>
</dbReference>